<dbReference type="PANTHER" id="PTHR47938">
    <property type="entry name" value="RESPIRATORY COMPLEX I CHAPERONE (CIA84), PUTATIVE (AFU_ORTHOLOGUE AFUA_2G06020)-RELATED"/>
    <property type="match status" value="1"/>
</dbReference>
<sequence length="218" mass="24102">MHDMVLEAFQVVCTLLLMSCSNQYWGLSEVDKVKGVLRSMLLRGYCMNPETYALVSNCFCKIERLEEAAQLLGMMVVVVVAYIPEKTFAVGCSPNIVTCTSLIKAFLESRMPAKAFEILGTLESKGCFPGLDLYSMFCNCLLKLFLQIRLGRIHEAANVYHGIIRSYPGIDAAHIHTIVIKALANSGSFHKAMGIFKKGAEKFPLDAMSYNVAIDGLI</sequence>
<comment type="caution">
    <text evidence="4">The sequence shown here is derived from an EMBL/GenBank/DDBJ whole genome shotgun (WGS) entry which is preliminary data.</text>
</comment>
<dbReference type="Pfam" id="PF13812">
    <property type="entry name" value="PPR_3"/>
    <property type="match status" value="1"/>
</dbReference>
<proteinExistence type="inferred from homology"/>
<keyword evidence="2" id="KW-0677">Repeat</keyword>
<dbReference type="InterPro" id="IPR002885">
    <property type="entry name" value="PPR_rpt"/>
</dbReference>
<dbReference type="InterPro" id="IPR011990">
    <property type="entry name" value="TPR-like_helical_dom_sf"/>
</dbReference>
<dbReference type="AlphaFoldDB" id="A0AAD4ILX5"/>
<dbReference type="PANTHER" id="PTHR47938:SF46">
    <property type="entry name" value="PENTACOTRIPEPTIDE-REPEAT REGION OF PRORP DOMAIN-CONTAINING PROTEIN"/>
    <property type="match status" value="1"/>
</dbReference>
<accession>A0AAD4ILX5</accession>
<dbReference type="GO" id="GO:0003729">
    <property type="term" value="F:mRNA binding"/>
    <property type="evidence" value="ECO:0007669"/>
    <property type="project" value="TreeGrafter"/>
</dbReference>
<evidence type="ECO:0008006" key="6">
    <source>
        <dbReference type="Google" id="ProtNLM"/>
    </source>
</evidence>
<dbReference type="PROSITE" id="PS51375">
    <property type="entry name" value="PPR"/>
    <property type="match status" value="1"/>
</dbReference>
<evidence type="ECO:0000256" key="1">
    <source>
        <dbReference type="ARBA" id="ARBA00007626"/>
    </source>
</evidence>
<dbReference type="EMBL" id="SDAM02029657">
    <property type="protein sequence ID" value="KAH6754976.1"/>
    <property type="molecule type" value="Genomic_DNA"/>
</dbReference>
<organism evidence="4 5">
    <name type="scientific">Perilla frutescens var. hirtella</name>
    <name type="common">Perilla citriodora</name>
    <name type="synonym">Perilla setoyensis</name>
    <dbReference type="NCBI Taxonomy" id="608512"/>
    <lineage>
        <taxon>Eukaryota</taxon>
        <taxon>Viridiplantae</taxon>
        <taxon>Streptophyta</taxon>
        <taxon>Embryophyta</taxon>
        <taxon>Tracheophyta</taxon>
        <taxon>Spermatophyta</taxon>
        <taxon>Magnoliopsida</taxon>
        <taxon>eudicotyledons</taxon>
        <taxon>Gunneridae</taxon>
        <taxon>Pentapetalae</taxon>
        <taxon>asterids</taxon>
        <taxon>lamiids</taxon>
        <taxon>Lamiales</taxon>
        <taxon>Lamiaceae</taxon>
        <taxon>Nepetoideae</taxon>
        <taxon>Elsholtzieae</taxon>
        <taxon>Perilla</taxon>
    </lineage>
</organism>
<dbReference type="Proteomes" id="UP001190926">
    <property type="component" value="Unassembled WGS sequence"/>
</dbReference>
<gene>
    <name evidence="4" type="ORF">C2S53_019052</name>
</gene>
<evidence type="ECO:0000313" key="5">
    <source>
        <dbReference type="Proteomes" id="UP001190926"/>
    </source>
</evidence>
<evidence type="ECO:0000256" key="3">
    <source>
        <dbReference type="PROSITE-ProRule" id="PRU00708"/>
    </source>
</evidence>
<feature type="repeat" description="PPR" evidence="3">
    <location>
        <begin position="95"/>
        <end position="129"/>
    </location>
</feature>
<comment type="similarity">
    <text evidence="1">Belongs to the PPR family. P subfamily.</text>
</comment>
<evidence type="ECO:0000313" key="4">
    <source>
        <dbReference type="EMBL" id="KAH6754976.1"/>
    </source>
</evidence>
<dbReference type="Pfam" id="PF01535">
    <property type="entry name" value="PPR"/>
    <property type="match status" value="2"/>
</dbReference>
<protein>
    <recommendedName>
        <fullName evidence="6">Pentatricopeptide repeat-containing protein</fullName>
    </recommendedName>
</protein>
<dbReference type="NCBIfam" id="TIGR00756">
    <property type="entry name" value="PPR"/>
    <property type="match status" value="1"/>
</dbReference>
<dbReference type="Gene3D" id="1.25.40.10">
    <property type="entry name" value="Tetratricopeptide repeat domain"/>
    <property type="match status" value="1"/>
</dbReference>
<evidence type="ECO:0000256" key="2">
    <source>
        <dbReference type="ARBA" id="ARBA00022737"/>
    </source>
</evidence>
<name>A0AAD4ILX5_PERFH</name>
<keyword evidence="5" id="KW-1185">Reference proteome</keyword>
<reference evidence="4 5" key="1">
    <citation type="journal article" date="2021" name="Nat. Commun.">
        <title>Incipient diploidization of the medicinal plant Perilla within 10,000 years.</title>
        <authorList>
            <person name="Zhang Y."/>
            <person name="Shen Q."/>
            <person name="Leng L."/>
            <person name="Zhang D."/>
            <person name="Chen S."/>
            <person name="Shi Y."/>
            <person name="Ning Z."/>
            <person name="Chen S."/>
        </authorList>
    </citation>
    <scope>NUCLEOTIDE SEQUENCE [LARGE SCALE GENOMIC DNA]</scope>
    <source>
        <strain evidence="5">cv. PC099</strain>
    </source>
</reference>